<feature type="domain" description="Polysaccharide pyruvyl transferase" evidence="1">
    <location>
        <begin position="13"/>
        <end position="337"/>
    </location>
</feature>
<dbReference type="InterPro" id="IPR007345">
    <property type="entry name" value="Polysacch_pyruvyl_Trfase"/>
</dbReference>
<dbReference type="GO" id="GO:0016740">
    <property type="term" value="F:transferase activity"/>
    <property type="evidence" value="ECO:0007669"/>
    <property type="project" value="UniProtKB-KW"/>
</dbReference>
<dbReference type="RefSeq" id="WP_068666559.1">
    <property type="nucleotide sequence ID" value="NZ_LYPB01000073.1"/>
</dbReference>
<proteinExistence type="predicted"/>
<keyword evidence="3" id="KW-1185">Reference proteome</keyword>
<evidence type="ECO:0000313" key="3">
    <source>
        <dbReference type="Proteomes" id="UP000078454"/>
    </source>
</evidence>
<accession>A0A198A7X6</accession>
<dbReference type="OrthoDB" id="3199616at2"/>
<name>A0A198A7X6_9BACL</name>
<sequence length="402" mass="45977">MNILLINAHSSKNKGDAGIVLSMIDAIKKHNVDCSIRIHSRFPEIDNEFYEEQVNACVDNVSIDPDTSKIEKIGSVLKLLPNLKNVRKIKSDDYEWADVVVSCGGGFLLSHRFSVALMQHLVQIKTAFDYGKPVVIYSQSIGPFYNTYMQKLAKEILDKVDHIFLREAVSMRWLEKIGCKNKNVMLVPDSAFSMGEVSSPRIDSLMEDIKASHEGPIIGFTVRDWNFPEVTDTQAYRSKYIASIRHAIQFIHQRYKGKVLLMPQVLGPNDFNDDRIISREVLAGIDARIAELLSFDFHPRELKYLYSKMDMFVGTRMHSNIFALSNHIPTVAINYEHKTRGIMEMLGLHDYVVDISDIEQQSFIRMIDRCWQNRQELRDKLASEIPSVVEQAELPAQILKAL</sequence>
<evidence type="ECO:0000313" key="2">
    <source>
        <dbReference type="EMBL" id="OAS17176.1"/>
    </source>
</evidence>
<dbReference type="PANTHER" id="PTHR36836:SF1">
    <property type="entry name" value="COLANIC ACID BIOSYNTHESIS PROTEIN WCAK"/>
    <property type="match status" value="1"/>
</dbReference>
<dbReference type="STRING" id="1850517.A8708_02865"/>
<dbReference type="Proteomes" id="UP000078454">
    <property type="component" value="Unassembled WGS sequence"/>
</dbReference>
<dbReference type="Pfam" id="PF04230">
    <property type="entry name" value="PS_pyruv_trans"/>
    <property type="match status" value="1"/>
</dbReference>
<comment type="caution">
    <text evidence="2">The sequence shown here is derived from an EMBL/GenBank/DDBJ whole genome shotgun (WGS) entry which is preliminary data.</text>
</comment>
<evidence type="ECO:0000259" key="1">
    <source>
        <dbReference type="Pfam" id="PF04230"/>
    </source>
</evidence>
<gene>
    <name evidence="2" type="ORF">A8708_02865</name>
</gene>
<organism evidence="2 3">
    <name type="scientific">Paenibacillus oryzisoli</name>
    <dbReference type="NCBI Taxonomy" id="1850517"/>
    <lineage>
        <taxon>Bacteria</taxon>
        <taxon>Bacillati</taxon>
        <taxon>Bacillota</taxon>
        <taxon>Bacilli</taxon>
        <taxon>Bacillales</taxon>
        <taxon>Paenibacillaceae</taxon>
        <taxon>Paenibacillus</taxon>
    </lineage>
</organism>
<keyword evidence="2" id="KW-0808">Transferase</keyword>
<dbReference type="AlphaFoldDB" id="A0A198A7X6"/>
<dbReference type="EMBL" id="LYPB01000073">
    <property type="protein sequence ID" value="OAS17176.1"/>
    <property type="molecule type" value="Genomic_DNA"/>
</dbReference>
<dbReference type="PANTHER" id="PTHR36836">
    <property type="entry name" value="COLANIC ACID BIOSYNTHESIS PROTEIN WCAK"/>
    <property type="match status" value="1"/>
</dbReference>
<protein>
    <submittedName>
        <fullName evidence="2">Polysaccharide pyruvyl transferase</fullName>
    </submittedName>
</protein>
<reference evidence="2 3" key="1">
    <citation type="submission" date="2016-05" db="EMBL/GenBank/DDBJ databases">
        <title>Paenibacillus sp. 1ZS3-15 nov., isolated from the rhizosphere soil.</title>
        <authorList>
            <person name="Zhang X.X."/>
            <person name="Zhang J."/>
        </authorList>
    </citation>
    <scope>NUCLEOTIDE SEQUENCE [LARGE SCALE GENOMIC DNA]</scope>
    <source>
        <strain evidence="2 3">1ZS3-15</strain>
    </source>
</reference>